<keyword evidence="2" id="KW-0012">Acyltransferase</keyword>
<protein>
    <submittedName>
        <fullName evidence="5">3-oxoacyl-ACP synthase III family protein</fullName>
    </submittedName>
</protein>
<comment type="caution">
    <text evidence="5">The sequence shown here is derived from an EMBL/GenBank/DDBJ whole genome shotgun (WGS) entry which is preliminary data.</text>
</comment>
<proteinExistence type="predicted"/>
<dbReference type="InterPro" id="IPR016039">
    <property type="entry name" value="Thiolase-like"/>
</dbReference>
<dbReference type="EMBL" id="JBHTJV010000003">
    <property type="protein sequence ID" value="MFD0916034.1"/>
    <property type="molecule type" value="Genomic_DNA"/>
</dbReference>
<evidence type="ECO:0000256" key="2">
    <source>
        <dbReference type="ARBA" id="ARBA00023315"/>
    </source>
</evidence>
<evidence type="ECO:0000313" key="6">
    <source>
        <dbReference type="Proteomes" id="UP001597101"/>
    </source>
</evidence>
<organism evidence="5 6">
    <name type="scientific">Pseudahrensia aquimaris</name>
    <dbReference type="NCBI Taxonomy" id="744461"/>
    <lineage>
        <taxon>Bacteria</taxon>
        <taxon>Pseudomonadati</taxon>
        <taxon>Pseudomonadota</taxon>
        <taxon>Alphaproteobacteria</taxon>
        <taxon>Hyphomicrobiales</taxon>
        <taxon>Ahrensiaceae</taxon>
        <taxon>Pseudahrensia</taxon>
    </lineage>
</organism>
<dbReference type="Proteomes" id="UP001597101">
    <property type="component" value="Unassembled WGS sequence"/>
</dbReference>
<keyword evidence="6" id="KW-1185">Reference proteome</keyword>
<dbReference type="PANTHER" id="PTHR34069:SF2">
    <property type="entry name" value="BETA-KETOACYL-[ACYL-CARRIER-PROTEIN] SYNTHASE III"/>
    <property type="match status" value="1"/>
</dbReference>
<keyword evidence="1" id="KW-0808">Transferase</keyword>
<dbReference type="SUPFAM" id="SSF53901">
    <property type="entry name" value="Thiolase-like"/>
    <property type="match status" value="1"/>
</dbReference>
<dbReference type="Gene3D" id="3.40.47.10">
    <property type="match status" value="1"/>
</dbReference>
<dbReference type="Pfam" id="PF08545">
    <property type="entry name" value="ACP_syn_III"/>
    <property type="match status" value="1"/>
</dbReference>
<evidence type="ECO:0000313" key="5">
    <source>
        <dbReference type="EMBL" id="MFD0916034.1"/>
    </source>
</evidence>
<evidence type="ECO:0000256" key="1">
    <source>
        <dbReference type="ARBA" id="ARBA00022679"/>
    </source>
</evidence>
<accession>A0ABW3FGW7</accession>
<reference evidence="6" key="1">
    <citation type="journal article" date="2019" name="Int. J. Syst. Evol. Microbiol.">
        <title>The Global Catalogue of Microorganisms (GCM) 10K type strain sequencing project: providing services to taxonomists for standard genome sequencing and annotation.</title>
        <authorList>
            <consortium name="The Broad Institute Genomics Platform"/>
            <consortium name="The Broad Institute Genome Sequencing Center for Infectious Disease"/>
            <person name="Wu L."/>
            <person name="Ma J."/>
        </authorList>
    </citation>
    <scope>NUCLEOTIDE SEQUENCE [LARGE SCALE GENOMIC DNA]</scope>
    <source>
        <strain evidence="6">CCUG 60023</strain>
    </source>
</reference>
<dbReference type="InterPro" id="IPR013751">
    <property type="entry name" value="ACP_syn_III_N"/>
</dbReference>
<gene>
    <name evidence="5" type="ORF">ACFQ14_06405</name>
</gene>
<sequence>MFKSCHLEELHGLKPGFLEAKTGVSSRYFCDEENQIDLGVAAAKTAISKAGIDAQDIDLIISACAVPFQPIPATAPAIQRALSITDGTCFATDINCTCLGFPAALEFANGLIGAYSKILIVSSELASRGLPWKTQPDVAGLFGDGAAAAVLTSAPSKKLFAARFETHASAYDNCSLAAGGTRFDFAKQPDMFAAHSQFTMDGKELFRLTAKHFGSFVEKLLASTGLQQNDIDLVIPHQASPSALAHMIKLCGFKSERVVNIASQVGNQIAASIPFTLDYANESGLIKRGDRILMLGTSAGVSFGGIVMGL</sequence>
<evidence type="ECO:0000259" key="3">
    <source>
        <dbReference type="Pfam" id="PF08541"/>
    </source>
</evidence>
<dbReference type="PANTHER" id="PTHR34069">
    <property type="entry name" value="3-OXOACYL-[ACYL-CARRIER-PROTEIN] SYNTHASE 3"/>
    <property type="match status" value="1"/>
</dbReference>
<feature type="domain" description="Beta-ketoacyl-[acyl-carrier-protein] synthase III C-terminal" evidence="3">
    <location>
        <begin position="221"/>
        <end position="308"/>
    </location>
</feature>
<feature type="domain" description="Beta-ketoacyl-[acyl-carrier-protein] synthase III N-terminal" evidence="4">
    <location>
        <begin position="93"/>
        <end position="166"/>
    </location>
</feature>
<dbReference type="Pfam" id="PF08541">
    <property type="entry name" value="ACP_syn_III_C"/>
    <property type="match status" value="1"/>
</dbReference>
<dbReference type="CDD" id="cd00830">
    <property type="entry name" value="KAS_III"/>
    <property type="match status" value="1"/>
</dbReference>
<dbReference type="InterPro" id="IPR013747">
    <property type="entry name" value="ACP_syn_III_C"/>
</dbReference>
<name>A0ABW3FGW7_9HYPH</name>
<evidence type="ECO:0000259" key="4">
    <source>
        <dbReference type="Pfam" id="PF08545"/>
    </source>
</evidence>